<organism evidence="1 2">
    <name type="scientific">Ruminiclostridium papyrosolvens DSM 2782</name>
    <dbReference type="NCBI Taxonomy" id="588581"/>
    <lineage>
        <taxon>Bacteria</taxon>
        <taxon>Bacillati</taxon>
        <taxon>Bacillota</taxon>
        <taxon>Clostridia</taxon>
        <taxon>Eubacteriales</taxon>
        <taxon>Oscillospiraceae</taxon>
        <taxon>Ruminiclostridium</taxon>
    </lineage>
</organism>
<proteinExistence type="predicted"/>
<gene>
    <name evidence="1" type="ORF">Cpap_0133</name>
</gene>
<dbReference type="STRING" id="588581.Cpap_0133"/>
<dbReference type="OrthoDB" id="9808061at2"/>
<comment type="caution">
    <text evidence="1">The sequence shown here is derived from an EMBL/GenBank/DDBJ whole genome shotgun (WGS) entry which is preliminary data.</text>
</comment>
<sequence>MDTRLATTNIRIQQWAAVFKSKAESGLTVDEYCDKNGITRNAYYYWLRRARIAALENTQTTFVELKAPETEAFPQAPTAIHSFIPQLTIEKNGLVIGVNSNTTKELLALALEVVSYV</sequence>
<dbReference type="RefSeq" id="WP_004622424.1">
    <property type="nucleotide sequence ID" value="NZ_ACXX02000020.1"/>
</dbReference>
<dbReference type="EMBL" id="ACXX02000020">
    <property type="protein sequence ID" value="EGD45766.1"/>
    <property type="molecule type" value="Genomic_DNA"/>
</dbReference>
<name>F1TIE9_9FIRM</name>
<keyword evidence="2" id="KW-1185">Reference proteome</keyword>
<accession>F1TIE9</accession>
<evidence type="ECO:0008006" key="3">
    <source>
        <dbReference type="Google" id="ProtNLM"/>
    </source>
</evidence>
<protein>
    <recommendedName>
        <fullName evidence="3">IS66 family insertion sequence element accessory protein TnpB</fullName>
    </recommendedName>
</protein>
<dbReference type="Proteomes" id="UP000003860">
    <property type="component" value="Unassembled WGS sequence"/>
</dbReference>
<dbReference type="NCBIfam" id="NF047593">
    <property type="entry name" value="IS66_ISAeme5_TnpA"/>
    <property type="match status" value="1"/>
</dbReference>
<dbReference type="AlphaFoldDB" id="F1TIE9"/>
<reference evidence="1" key="2">
    <citation type="submission" date="2011-01" db="EMBL/GenBank/DDBJ databases">
        <title>The Non-contiguous Finished genome of Clostridium papyrosolvens.</title>
        <authorList>
            <person name="Lucas S."/>
            <person name="Copeland A."/>
            <person name="Lapidus A."/>
            <person name="Cheng J.-F."/>
            <person name="Goodwin L."/>
            <person name="Pitluck S."/>
            <person name="Misra M."/>
            <person name="Chertkov O."/>
            <person name="Detter J.C."/>
            <person name="Han C."/>
            <person name="Tapia R."/>
            <person name="Land M."/>
            <person name="Hauser L."/>
            <person name="Kyrpides N."/>
            <person name="Ivanova N."/>
            <person name="Pagani I."/>
            <person name="Mouttaki H."/>
            <person name="He Z."/>
            <person name="Zhou J."/>
            <person name="Hemme C.L."/>
            <person name="Woyke T."/>
        </authorList>
    </citation>
    <scope>NUCLEOTIDE SEQUENCE [LARGE SCALE GENOMIC DNA]</scope>
    <source>
        <strain evidence="1">DSM 2782</strain>
    </source>
</reference>
<reference evidence="1" key="1">
    <citation type="submission" date="2009-07" db="EMBL/GenBank/DDBJ databases">
        <authorList>
            <consortium name="US DOE Joint Genome Institute (JGI-PGF)"/>
            <person name="Lucas S."/>
            <person name="Copeland A."/>
            <person name="Lapidus A."/>
            <person name="Glavina del Rio T."/>
            <person name="Tice H."/>
            <person name="Bruce D."/>
            <person name="Goodwin L."/>
            <person name="Pitluck S."/>
            <person name="Larimer F."/>
            <person name="Land M.L."/>
            <person name="Mouttaki H."/>
            <person name="He Z."/>
            <person name="Zhou J."/>
            <person name="Hemme C.L."/>
        </authorList>
    </citation>
    <scope>NUCLEOTIDE SEQUENCE</scope>
    <source>
        <strain evidence="1">DSM 2782</strain>
    </source>
</reference>
<dbReference type="eggNOG" id="ENOG50330HP">
    <property type="taxonomic scope" value="Bacteria"/>
</dbReference>
<evidence type="ECO:0000313" key="2">
    <source>
        <dbReference type="Proteomes" id="UP000003860"/>
    </source>
</evidence>
<evidence type="ECO:0000313" key="1">
    <source>
        <dbReference type="EMBL" id="EGD45766.1"/>
    </source>
</evidence>